<evidence type="ECO:0000313" key="7">
    <source>
        <dbReference type="EMBL" id="AMK54945.1"/>
    </source>
</evidence>
<reference evidence="7 8" key="1">
    <citation type="journal article" date="2016" name="Gut Pathog.">
        <title>Whole genome sequencing of "Faecalibaculum rodentium" ALO17, isolated from C57BL/6J laboratory mouse feces.</title>
        <authorList>
            <person name="Lim S."/>
            <person name="Chang D.H."/>
            <person name="Ahn S."/>
            <person name="Kim B.C."/>
        </authorList>
    </citation>
    <scope>NUCLEOTIDE SEQUENCE [LARGE SCALE GENOMIC DNA]</scope>
    <source>
        <strain evidence="7 8">Alo17</strain>
    </source>
</reference>
<dbReference type="PROSITE" id="PS01230">
    <property type="entry name" value="TRMA_1"/>
    <property type="match status" value="1"/>
</dbReference>
<organism evidence="7 8">
    <name type="scientific">Faecalibaculum rodentium</name>
    <dbReference type="NCBI Taxonomy" id="1702221"/>
    <lineage>
        <taxon>Bacteria</taxon>
        <taxon>Bacillati</taxon>
        <taxon>Bacillota</taxon>
        <taxon>Erysipelotrichia</taxon>
        <taxon>Erysipelotrichales</taxon>
        <taxon>Erysipelotrichaceae</taxon>
        <taxon>Faecalibaculum</taxon>
    </lineage>
</organism>
<feature type="binding site" evidence="4">
    <location>
        <position position="368"/>
    </location>
    <ligand>
        <name>S-adenosyl-L-methionine</name>
        <dbReference type="ChEBI" id="CHEBI:59789"/>
    </ligand>
</feature>
<dbReference type="InterPro" id="IPR002792">
    <property type="entry name" value="TRAM_dom"/>
</dbReference>
<dbReference type="FunFam" id="3.40.50.150:FF:000009">
    <property type="entry name" value="23S rRNA (Uracil(1939)-C(5))-methyltransferase RlmD"/>
    <property type="match status" value="1"/>
</dbReference>
<dbReference type="SUPFAM" id="SSF53335">
    <property type="entry name" value="S-adenosyl-L-methionine-dependent methyltransferases"/>
    <property type="match status" value="1"/>
</dbReference>
<dbReference type="PANTHER" id="PTHR11061:SF30">
    <property type="entry name" value="TRNA (URACIL(54)-C(5))-METHYLTRANSFERASE"/>
    <property type="match status" value="1"/>
</dbReference>
<dbReference type="InterPro" id="IPR010280">
    <property type="entry name" value="U5_MeTrfase_fam"/>
</dbReference>
<dbReference type="CDD" id="cd02440">
    <property type="entry name" value="AdoMet_MTases"/>
    <property type="match status" value="1"/>
</dbReference>
<dbReference type="PANTHER" id="PTHR11061">
    <property type="entry name" value="RNA M5U METHYLTRANSFERASE"/>
    <property type="match status" value="1"/>
</dbReference>
<dbReference type="Gene3D" id="2.40.50.1070">
    <property type="match status" value="1"/>
</dbReference>
<keyword evidence="2 4" id="KW-0808">Transferase</keyword>
<gene>
    <name evidence="7" type="ORF">AALO17_18110</name>
</gene>
<dbReference type="PROSITE" id="PS50926">
    <property type="entry name" value="TRAM"/>
    <property type="match status" value="1"/>
</dbReference>
<dbReference type="GO" id="GO:0070475">
    <property type="term" value="P:rRNA base methylation"/>
    <property type="evidence" value="ECO:0007669"/>
    <property type="project" value="TreeGrafter"/>
</dbReference>
<dbReference type="STRING" id="1702221.AALO17_18110"/>
<feature type="binding site" evidence="4">
    <location>
        <position position="302"/>
    </location>
    <ligand>
        <name>S-adenosyl-L-methionine</name>
        <dbReference type="ChEBI" id="CHEBI:59789"/>
    </ligand>
</feature>
<feature type="active site" description="Nucleophile" evidence="4">
    <location>
        <position position="395"/>
    </location>
</feature>
<dbReference type="KEGG" id="fro:AALO17_18110"/>
<accession>A0A140DWB8</accession>
<evidence type="ECO:0000256" key="5">
    <source>
        <dbReference type="PROSITE-ProRule" id="PRU10015"/>
    </source>
</evidence>
<feature type="domain" description="TRAM" evidence="6">
    <location>
        <begin position="8"/>
        <end position="66"/>
    </location>
</feature>
<evidence type="ECO:0000256" key="3">
    <source>
        <dbReference type="ARBA" id="ARBA00022691"/>
    </source>
</evidence>
<evidence type="ECO:0000256" key="4">
    <source>
        <dbReference type="PROSITE-ProRule" id="PRU01024"/>
    </source>
</evidence>
<evidence type="ECO:0000256" key="1">
    <source>
        <dbReference type="ARBA" id="ARBA00022603"/>
    </source>
</evidence>
<keyword evidence="1 4" id="KW-0489">Methyltransferase</keyword>
<evidence type="ECO:0000259" key="6">
    <source>
        <dbReference type="PROSITE" id="PS50926"/>
    </source>
</evidence>
<dbReference type="Pfam" id="PF05958">
    <property type="entry name" value="tRNA_U5-meth_tr"/>
    <property type="match status" value="1"/>
</dbReference>
<feature type="binding site" evidence="4">
    <location>
        <position position="323"/>
    </location>
    <ligand>
        <name>S-adenosyl-L-methionine</name>
        <dbReference type="ChEBI" id="CHEBI:59789"/>
    </ligand>
</feature>
<dbReference type="GO" id="GO:0070041">
    <property type="term" value="F:rRNA (uridine-C5-)-methyltransferase activity"/>
    <property type="evidence" value="ECO:0007669"/>
    <property type="project" value="TreeGrafter"/>
</dbReference>
<protein>
    <submittedName>
        <fullName evidence="7">23S rRNA (Guanine1835-N2)-methyltransferase</fullName>
    </submittedName>
</protein>
<dbReference type="PROSITE" id="PS51687">
    <property type="entry name" value="SAM_MT_RNA_M5U"/>
    <property type="match status" value="1"/>
</dbReference>
<name>A0A140DWB8_9FIRM</name>
<dbReference type="AlphaFoldDB" id="A0A140DWB8"/>
<dbReference type="Pfam" id="PF01938">
    <property type="entry name" value="TRAM"/>
    <property type="match status" value="1"/>
</dbReference>
<dbReference type="SUPFAM" id="SSF50249">
    <property type="entry name" value="Nucleic acid-binding proteins"/>
    <property type="match status" value="1"/>
</dbReference>
<dbReference type="Gene3D" id="3.40.50.150">
    <property type="entry name" value="Vaccinia Virus protein VP39"/>
    <property type="match status" value="1"/>
</dbReference>
<dbReference type="InterPro" id="IPR012340">
    <property type="entry name" value="NA-bd_OB-fold"/>
</dbReference>
<dbReference type="EMBL" id="CP011391">
    <property type="protein sequence ID" value="AMK54945.1"/>
    <property type="molecule type" value="Genomic_DNA"/>
</dbReference>
<feature type="binding site" evidence="4">
    <location>
        <position position="273"/>
    </location>
    <ligand>
        <name>S-adenosyl-L-methionine</name>
        <dbReference type="ChEBI" id="CHEBI:59789"/>
    </ligand>
</feature>
<dbReference type="InterPro" id="IPR030390">
    <property type="entry name" value="MeTrfase_TrmA_AS"/>
</dbReference>
<evidence type="ECO:0000313" key="8">
    <source>
        <dbReference type="Proteomes" id="UP000069771"/>
    </source>
</evidence>
<dbReference type="FunFam" id="2.40.50.140:FF:000097">
    <property type="entry name" value="23S rRNA (uracil(1939)-C(5))-methyltransferase RlmD"/>
    <property type="match status" value="1"/>
</dbReference>
<keyword evidence="8" id="KW-1185">Reference proteome</keyword>
<keyword evidence="3 4" id="KW-0949">S-adenosyl-L-methionine</keyword>
<proteinExistence type="inferred from homology"/>
<dbReference type="Proteomes" id="UP000069771">
    <property type="component" value="Chromosome"/>
</dbReference>
<evidence type="ECO:0000256" key="2">
    <source>
        <dbReference type="ARBA" id="ARBA00022679"/>
    </source>
</evidence>
<dbReference type="NCBIfam" id="TIGR00479">
    <property type="entry name" value="rumA"/>
    <property type="match status" value="1"/>
</dbReference>
<dbReference type="InterPro" id="IPR029063">
    <property type="entry name" value="SAM-dependent_MTases_sf"/>
</dbReference>
<sequence>MPEIYNEAMKRNEEFTGECTDLSDQGYGVLRHNGEVVFVPGLLPQEKARIRVILAKKSFAIGRVMERLSDSPERTQALCPEFGKCGGCALQDLEYQSQLAWKTDWMRRKFPGIEVRDTLGMKDPYNYRNKAQFPVQVTGEGEVITGFYRPNSHTIVDTDTCLIQDERLNELYQYIRKELTSRLAKGLRHIFLRRSRKTGQSQVVFIGEENHFEDLTAKLVSVFPDLVSVVFNHNDRQDNVILGDESVILHGLESIEEDCLGIRIRLNFKSFFQVNPEMMEVLYNTAMEAADIHPGDSVIDMYSGTGTLGLLAARRGAQVTGVEIVPEAVENARENARLNGINNAQFVCQDATEFARQFQDQADVLIVDPPRKGLSEQGVEDIARIDPRRIVYVSCNPNTLKRDLERFAHKGWKARWVQPVDMFPQTPNVEAVCLLEKE</sequence>
<comment type="similarity">
    <text evidence="4">Belongs to the class I-like SAM-binding methyltransferase superfamily. RNA M5U methyltransferase family.</text>
</comment>
<feature type="active site" evidence="5">
    <location>
        <position position="395"/>
    </location>
</feature>
<dbReference type="Gene3D" id="2.40.50.140">
    <property type="entry name" value="Nucleic acid-binding proteins"/>
    <property type="match status" value="1"/>
</dbReference>